<proteinExistence type="predicted"/>
<dbReference type="AlphaFoldDB" id="A0A8H7QCC6"/>
<evidence type="ECO:0000313" key="3">
    <source>
        <dbReference type="EMBL" id="KAG2189505.1"/>
    </source>
</evidence>
<feature type="region of interest" description="Disordered" evidence="1">
    <location>
        <begin position="88"/>
        <end position="146"/>
    </location>
</feature>
<dbReference type="EMBL" id="JAEPRA010000001">
    <property type="protein sequence ID" value="KAG2189505.1"/>
    <property type="molecule type" value="Genomic_DNA"/>
</dbReference>
<accession>A0A8H7QCC6</accession>
<gene>
    <name evidence="3" type="ORF">INT44_004647</name>
</gene>
<feature type="chain" id="PRO_5034349881" evidence="2">
    <location>
        <begin position="24"/>
        <end position="275"/>
    </location>
</feature>
<keyword evidence="4" id="KW-1185">Reference proteome</keyword>
<feature type="compositionally biased region" description="Basic and acidic residues" evidence="1">
    <location>
        <begin position="106"/>
        <end position="128"/>
    </location>
</feature>
<evidence type="ECO:0000256" key="2">
    <source>
        <dbReference type="SAM" id="SignalP"/>
    </source>
</evidence>
<dbReference type="Proteomes" id="UP000612746">
    <property type="component" value="Unassembled WGS sequence"/>
</dbReference>
<comment type="caution">
    <text evidence="3">The sequence shown here is derived from an EMBL/GenBank/DDBJ whole genome shotgun (WGS) entry which is preliminary data.</text>
</comment>
<protein>
    <submittedName>
        <fullName evidence="3">Uncharacterized protein</fullName>
    </submittedName>
</protein>
<sequence>MKQIQPLITAAILAIALVASTSAAPTQDKRSLLHLDKTIGNLLHTDIDVLGKDDLLKVCLHLNLSGGPLPTKCNGLIDTDNEAGCDCEDDDHTSHEKGDGDDDGENDHGRGDGDHDGDKDHGDHDGSHDVTNPDPGHETGHPGATLPDLEIKINSIISIVTDRAQVLISAKVNSLLAGKSITEAVLEAKVKASIELLKGGIPKKDTITVTDCGRDHPNAIVIDAVVDHLLNIKAQVRLNLAKLLGSVSRPLNRLLDVHLEAVIDSLLIVKADVEF</sequence>
<name>A0A8H7QCC6_9FUNG</name>
<dbReference type="OrthoDB" id="10490656at2759"/>
<reference evidence="3" key="1">
    <citation type="submission" date="2020-12" db="EMBL/GenBank/DDBJ databases">
        <title>Metabolic potential, ecology and presence of endohyphal bacteria is reflected in genomic diversity of Mucoromycotina.</title>
        <authorList>
            <person name="Muszewska A."/>
            <person name="Okrasinska A."/>
            <person name="Steczkiewicz K."/>
            <person name="Drgas O."/>
            <person name="Orlowska M."/>
            <person name="Perlinska-Lenart U."/>
            <person name="Aleksandrzak-Piekarczyk T."/>
            <person name="Szatraj K."/>
            <person name="Zielenkiewicz U."/>
            <person name="Pilsyk S."/>
            <person name="Malc E."/>
            <person name="Mieczkowski P."/>
            <person name="Kruszewska J.S."/>
            <person name="Biernat P."/>
            <person name="Pawlowska J."/>
        </authorList>
    </citation>
    <scope>NUCLEOTIDE SEQUENCE</scope>
    <source>
        <strain evidence="3">WA0000051536</strain>
    </source>
</reference>
<evidence type="ECO:0000313" key="4">
    <source>
        <dbReference type="Proteomes" id="UP000612746"/>
    </source>
</evidence>
<organism evidence="3 4">
    <name type="scientific">Umbelopsis vinacea</name>
    <dbReference type="NCBI Taxonomy" id="44442"/>
    <lineage>
        <taxon>Eukaryota</taxon>
        <taxon>Fungi</taxon>
        <taxon>Fungi incertae sedis</taxon>
        <taxon>Mucoromycota</taxon>
        <taxon>Mucoromycotina</taxon>
        <taxon>Umbelopsidomycetes</taxon>
        <taxon>Umbelopsidales</taxon>
        <taxon>Umbelopsidaceae</taxon>
        <taxon>Umbelopsis</taxon>
    </lineage>
</organism>
<evidence type="ECO:0000256" key="1">
    <source>
        <dbReference type="SAM" id="MobiDB-lite"/>
    </source>
</evidence>
<keyword evidence="2" id="KW-0732">Signal</keyword>
<feature type="signal peptide" evidence="2">
    <location>
        <begin position="1"/>
        <end position="23"/>
    </location>
</feature>